<dbReference type="EMBL" id="JYFE01000001">
    <property type="protein sequence ID" value="KIT18226.1"/>
    <property type="molecule type" value="Genomic_DNA"/>
</dbReference>
<evidence type="ECO:0000256" key="3">
    <source>
        <dbReference type="ARBA" id="ARBA00023098"/>
    </source>
</evidence>
<dbReference type="OrthoDB" id="9807112at2"/>
<dbReference type="STRING" id="935700.jaqu_00260"/>
<gene>
    <name evidence="6" type="ORF">jaqu_00260</name>
</gene>
<dbReference type="InterPro" id="IPR050301">
    <property type="entry name" value="NTE"/>
</dbReference>
<evidence type="ECO:0000313" key="7">
    <source>
        <dbReference type="Proteomes" id="UP000032232"/>
    </source>
</evidence>
<keyword evidence="7" id="KW-1185">Reference proteome</keyword>
<dbReference type="PATRIC" id="fig|935700.4.peg.28"/>
<dbReference type="PANTHER" id="PTHR14226">
    <property type="entry name" value="NEUROPATHY TARGET ESTERASE/SWISS CHEESE D.MELANOGASTER"/>
    <property type="match status" value="1"/>
</dbReference>
<feature type="short sequence motif" description="GXGXXG" evidence="4">
    <location>
        <begin position="16"/>
        <end position="21"/>
    </location>
</feature>
<dbReference type="SUPFAM" id="SSF52151">
    <property type="entry name" value="FabD/lysophospholipase-like"/>
    <property type="match status" value="1"/>
</dbReference>
<dbReference type="RefSeq" id="WP_043916886.1">
    <property type="nucleotide sequence ID" value="NZ_FZPF01000002.1"/>
</dbReference>
<dbReference type="AlphaFoldDB" id="A0A0D1EMM6"/>
<evidence type="ECO:0000256" key="1">
    <source>
        <dbReference type="ARBA" id="ARBA00022801"/>
    </source>
</evidence>
<feature type="active site" description="Proton acceptor" evidence="4">
    <location>
        <position position="207"/>
    </location>
</feature>
<feature type="domain" description="PNPLA" evidence="5">
    <location>
        <begin position="12"/>
        <end position="220"/>
    </location>
</feature>
<dbReference type="PANTHER" id="PTHR14226:SF78">
    <property type="entry name" value="SLR0060 PROTEIN"/>
    <property type="match status" value="1"/>
</dbReference>
<protein>
    <submittedName>
        <fullName evidence="6">Patatin-like phospholipase</fullName>
    </submittedName>
</protein>
<dbReference type="InterPro" id="IPR016035">
    <property type="entry name" value="Acyl_Trfase/lysoPLipase"/>
</dbReference>
<dbReference type="Pfam" id="PF01734">
    <property type="entry name" value="Patatin"/>
    <property type="match status" value="1"/>
</dbReference>
<dbReference type="Proteomes" id="UP000032232">
    <property type="component" value="Unassembled WGS sequence"/>
</dbReference>
<comment type="caution">
    <text evidence="6">The sequence shown here is derived from an EMBL/GenBank/DDBJ whole genome shotgun (WGS) entry which is preliminary data.</text>
</comment>
<dbReference type="Gene3D" id="3.40.1090.10">
    <property type="entry name" value="Cytosolic phospholipase A2 catalytic domain"/>
    <property type="match status" value="2"/>
</dbReference>
<dbReference type="GO" id="GO:0016042">
    <property type="term" value="P:lipid catabolic process"/>
    <property type="evidence" value="ECO:0007669"/>
    <property type="project" value="UniProtKB-UniRule"/>
</dbReference>
<reference evidence="6 7" key="1">
    <citation type="submission" date="2015-02" db="EMBL/GenBank/DDBJ databases">
        <title>Genome Sequence of Jannaschia aquimarina DSM28248, a member of the Roseobacter clade.</title>
        <authorList>
            <person name="Voget S."/>
            <person name="Daniel R."/>
        </authorList>
    </citation>
    <scope>NUCLEOTIDE SEQUENCE [LARGE SCALE GENOMIC DNA]</scope>
    <source>
        <strain evidence="6 7">GSW-M26</strain>
    </source>
</reference>
<feature type="active site" description="Nucleophile" evidence="4">
    <location>
        <position position="45"/>
    </location>
</feature>
<organism evidence="6 7">
    <name type="scientific">Jannaschia aquimarina</name>
    <dbReference type="NCBI Taxonomy" id="935700"/>
    <lineage>
        <taxon>Bacteria</taxon>
        <taxon>Pseudomonadati</taxon>
        <taxon>Pseudomonadota</taxon>
        <taxon>Alphaproteobacteria</taxon>
        <taxon>Rhodobacterales</taxon>
        <taxon>Roseobacteraceae</taxon>
        <taxon>Jannaschia</taxon>
    </lineage>
</organism>
<proteinExistence type="predicted"/>
<keyword evidence="1 4" id="KW-0378">Hydrolase</keyword>
<dbReference type="InterPro" id="IPR002641">
    <property type="entry name" value="PNPLA_dom"/>
</dbReference>
<accession>A0A0D1EMM6</accession>
<feature type="short sequence motif" description="DGA/G" evidence="4">
    <location>
        <begin position="207"/>
        <end position="209"/>
    </location>
</feature>
<evidence type="ECO:0000256" key="4">
    <source>
        <dbReference type="PROSITE-ProRule" id="PRU01161"/>
    </source>
</evidence>
<keyword evidence="2 4" id="KW-0442">Lipid degradation</keyword>
<evidence type="ECO:0000259" key="5">
    <source>
        <dbReference type="PROSITE" id="PS51635"/>
    </source>
</evidence>
<keyword evidence="3 4" id="KW-0443">Lipid metabolism</keyword>
<feature type="short sequence motif" description="GXSXG" evidence="4">
    <location>
        <begin position="43"/>
        <end position="47"/>
    </location>
</feature>
<evidence type="ECO:0000256" key="2">
    <source>
        <dbReference type="ARBA" id="ARBA00022963"/>
    </source>
</evidence>
<evidence type="ECO:0000313" key="6">
    <source>
        <dbReference type="EMBL" id="KIT18226.1"/>
    </source>
</evidence>
<dbReference type="PROSITE" id="PS51635">
    <property type="entry name" value="PNPLA"/>
    <property type="match status" value="1"/>
</dbReference>
<name>A0A0D1EMM6_9RHOB</name>
<sequence>MSGSSCPRRLSLALQGGGSFGAFTWGVLDALLSEGVEIAAVTGTSAGAVNAVLLAHGYATAPEPVARPAAARAALDAFWTRCGRAALASPTATPPALMATPVLRVAMVAQAAVTDAVQALAAPAQRDPLGLLGGVADYLFDPIDFAAIRTSCGPEGVLPLRIAATRLRDANAVLFDGPEIDRARVMASACLPTLFPPVEVDGETYWDGGFSANPPLMPFAEGFGTDEVLLVNLNPREIADPPHSAHDIAERMSSVAFQQAMLSEVARLEAADDGEGGKLRRIRLHRIEGGDTLVGYGLDAKLNAHPAFLAELKRLGREAALEWLADDNYR</sequence>
<dbReference type="GO" id="GO:0016787">
    <property type="term" value="F:hydrolase activity"/>
    <property type="evidence" value="ECO:0007669"/>
    <property type="project" value="UniProtKB-UniRule"/>
</dbReference>